<name>A0AAE3FZL8_9EURY</name>
<evidence type="ECO:0000256" key="1">
    <source>
        <dbReference type="SAM" id="MobiDB-lite"/>
    </source>
</evidence>
<dbReference type="EMBL" id="JAKRVX010000009">
    <property type="protein sequence ID" value="MCL9818287.1"/>
    <property type="molecule type" value="Genomic_DNA"/>
</dbReference>
<evidence type="ECO:0008006" key="4">
    <source>
        <dbReference type="Google" id="ProtNLM"/>
    </source>
</evidence>
<dbReference type="AlphaFoldDB" id="A0AAE3FZL8"/>
<accession>A0AAE3FZL8</accession>
<keyword evidence="3" id="KW-1185">Reference proteome</keyword>
<comment type="caution">
    <text evidence="2">The sequence shown here is derived from an EMBL/GenBank/DDBJ whole genome shotgun (WGS) entry which is preliminary data.</text>
</comment>
<sequence>MALARWTYKALLSLIILVAVVFSGGAVASDAAFDEIEDEESGAVSKISLDVEQPILSTSSQIEENGDETNQENETTPPQHENPDEVSEQGDSERLQLHLESILSERLSESTASVDDRDYEQANISLGSEYDEILENYRNVADEDSVEMYATAQEAHQEFTDADGNFESIRIEYEQARQEGDDQRARALAGELEEEATRILDSGDALINSYDEIQSNTNDDYETEIETIEARQEAAEAYVERFNEAEFVDTQLDLSAEGTEASFDDPLTISGQLLTDSGEAIDDRTITLAVGQRLYTVETDNTGQFELAYRPVHLSTDETTLNVQYRPDSSSSFGATNETVPITVTPVDSTVVIDEYSTSASFGDNVTAIGTVVAGENDRSVSEVEVSLLVDDQRLETVQTDDDGRFSFSAPVPRSIGDGETAIIVRIENQNRAVATSNDSVTTLIESTETALTVQAELTDESAEQISIRGSLETDAGVPIDNETVSLDIDGEEVDSVETDENGILDHTITVPDTEADSVTIESTFDGSESNLESSNNERTVRIPRDEAAPSLLPFDMRDILLVSGGTITLFGIATAWLIRRDPVSDDERFDIVGTSLSSDPQVAQEVSQKLLRSANERVDAGAYEEAIILSYAAVRRRLGHRPEITDASTHWELYNSYVESGFDQSSELAEIVQQYERVTFASEQADEVRATQAIEAAERVLKSIDQLDM</sequence>
<reference evidence="2" key="1">
    <citation type="journal article" date="2022" name="Syst. Appl. Microbiol.">
        <title>Natronocalculus amylovorans gen. nov., sp. nov., and Natranaeroarchaeum aerophilus sp. nov., dominant culturable amylolytic natronoarchaea from hypersaline soda lakes in southwestern Siberia.</title>
        <authorList>
            <person name="Sorokin D.Y."/>
            <person name="Elcheninov A.G."/>
            <person name="Khizhniak T.V."/>
            <person name="Koenen M."/>
            <person name="Bale N.J."/>
            <person name="Damste J.S.S."/>
            <person name="Kublanov I.V."/>
        </authorList>
    </citation>
    <scope>NUCLEOTIDE SEQUENCE</scope>
    <source>
        <strain evidence="2">AArc-St2</strain>
    </source>
</reference>
<gene>
    <name evidence="2" type="ORF">AArcSt2_15200</name>
</gene>
<feature type="region of interest" description="Disordered" evidence="1">
    <location>
        <begin position="59"/>
        <end position="93"/>
    </location>
</feature>
<evidence type="ECO:0000313" key="3">
    <source>
        <dbReference type="Proteomes" id="UP001203207"/>
    </source>
</evidence>
<reference evidence="2" key="2">
    <citation type="submission" date="2022-02" db="EMBL/GenBank/DDBJ databases">
        <authorList>
            <person name="Elcheninov A.G."/>
            <person name="Sorokin D.Y."/>
            <person name="Kublanov I.V."/>
        </authorList>
    </citation>
    <scope>NUCLEOTIDE SEQUENCE</scope>
    <source>
        <strain evidence="2">AArc-St2</strain>
    </source>
</reference>
<protein>
    <recommendedName>
        <fullName evidence="4">DUF4129 domain-containing protein</fullName>
    </recommendedName>
</protein>
<evidence type="ECO:0000313" key="2">
    <source>
        <dbReference type="EMBL" id="MCL9818287.1"/>
    </source>
</evidence>
<dbReference type="RefSeq" id="WP_250585855.1">
    <property type="nucleotide sequence ID" value="NZ_JAKRVX010000009.1"/>
</dbReference>
<organism evidence="2 3">
    <name type="scientific">Natronocalculus amylovorans</name>
    <dbReference type="NCBI Taxonomy" id="2917812"/>
    <lineage>
        <taxon>Archaea</taxon>
        <taxon>Methanobacteriati</taxon>
        <taxon>Methanobacteriota</taxon>
        <taxon>Stenosarchaea group</taxon>
        <taxon>Halobacteria</taxon>
        <taxon>Halobacteriales</taxon>
        <taxon>Haloferacaceae</taxon>
        <taxon>Natronocalculus</taxon>
    </lineage>
</organism>
<dbReference type="Proteomes" id="UP001203207">
    <property type="component" value="Unassembled WGS sequence"/>
</dbReference>
<proteinExistence type="predicted"/>